<dbReference type="FunFam" id="3.40.718.10:FF:000001">
    <property type="entry name" value="Isocitrate dehydrogenase [NAD] subunit, mitochondrial"/>
    <property type="match status" value="1"/>
</dbReference>
<proteinExistence type="inferred from homology"/>
<dbReference type="GO" id="GO:0016616">
    <property type="term" value="F:oxidoreductase activity, acting on the CH-OH group of donors, NAD or NADP as acceptor"/>
    <property type="evidence" value="ECO:0007669"/>
    <property type="project" value="InterPro"/>
</dbReference>
<evidence type="ECO:0000256" key="4">
    <source>
        <dbReference type="ARBA" id="ARBA00022946"/>
    </source>
</evidence>
<comment type="subcellular location">
    <subcellularLocation>
        <location evidence="1 6">Mitochondrion</location>
    </subcellularLocation>
</comment>
<comment type="similarity">
    <text evidence="2 6">Belongs to the isocitrate and isopropylmalate dehydrogenases family.</text>
</comment>
<accession>A0A553NCT0</accession>
<dbReference type="GO" id="GO:0006099">
    <property type="term" value="P:tricarboxylic acid cycle"/>
    <property type="evidence" value="ECO:0007669"/>
    <property type="project" value="UniProtKB-UniRule"/>
</dbReference>
<evidence type="ECO:0000259" key="7">
    <source>
        <dbReference type="SMART" id="SM01329"/>
    </source>
</evidence>
<dbReference type="Pfam" id="PF00180">
    <property type="entry name" value="Iso_dh"/>
    <property type="match status" value="1"/>
</dbReference>
<reference evidence="8 9" key="1">
    <citation type="journal article" date="2018" name="Nat. Ecol. Evol.">
        <title>Genomic signatures of mitonuclear coevolution across populations of Tigriopus californicus.</title>
        <authorList>
            <person name="Barreto F.S."/>
            <person name="Watson E.T."/>
            <person name="Lima T.G."/>
            <person name="Willett C.S."/>
            <person name="Edmands S."/>
            <person name="Li W."/>
            <person name="Burton R.S."/>
        </authorList>
    </citation>
    <scope>NUCLEOTIDE SEQUENCE [LARGE SCALE GENOMIC DNA]</scope>
    <source>
        <strain evidence="8 9">San Diego</strain>
    </source>
</reference>
<evidence type="ECO:0000256" key="1">
    <source>
        <dbReference type="ARBA" id="ARBA00004173"/>
    </source>
</evidence>
<dbReference type="STRING" id="6832.A0A553NCT0"/>
<dbReference type="Proteomes" id="UP000318571">
    <property type="component" value="Chromosome 10"/>
</dbReference>
<dbReference type="SUPFAM" id="SSF53659">
    <property type="entry name" value="Isocitrate/Isopropylmalate dehydrogenase-like"/>
    <property type="match status" value="1"/>
</dbReference>
<gene>
    <name evidence="8" type="ORF">TCAL_11409</name>
</gene>
<dbReference type="SMART" id="SM01329">
    <property type="entry name" value="Iso_dh"/>
    <property type="match status" value="1"/>
</dbReference>
<feature type="domain" description="Isopropylmalate dehydrogenase-like" evidence="7">
    <location>
        <begin position="55"/>
        <end position="381"/>
    </location>
</feature>
<dbReference type="PROSITE" id="PS00470">
    <property type="entry name" value="IDH_IMDH"/>
    <property type="match status" value="1"/>
</dbReference>
<evidence type="ECO:0000256" key="3">
    <source>
        <dbReference type="ARBA" id="ARBA00022532"/>
    </source>
</evidence>
<dbReference type="EMBL" id="VCGU01000458">
    <property type="protein sequence ID" value="TRY63159.1"/>
    <property type="molecule type" value="Genomic_DNA"/>
</dbReference>
<dbReference type="GO" id="GO:0006102">
    <property type="term" value="P:isocitrate metabolic process"/>
    <property type="evidence" value="ECO:0007669"/>
    <property type="project" value="TreeGrafter"/>
</dbReference>
<dbReference type="InterPro" id="IPR019818">
    <property type="entry name" value="IsoCit/isopropylmalate_DH_CS"/>
</dbReference>
<dbReference type="OMA" id="TAPDIMG"/>
<evidence type="ECO:0000256" key="2">
    <source>
        <dbReference type="ARBA" id="ARBA00007769"/>
    </source>
</evidence>
<evidence type="ECO:0000256" key="6">
    <source>
        <dbReference type="RuleBase" id="RU361266"/>
    </source>
</evidence>
<keyword evidence="5 6" id="KW-0496">Mitochondrion</keyword>
<keyword evidence="3 6" id="KW-0816">Tricarboxylic acid cycle</keyword>
<organism evidence="8 9">
    <name type="scientific">Tigriopus californicus</name>
    <name type="common">Marine copepod</name>
    <dbReference type="NCBI Taxonomy" id="6832"/>
    <lineage>
        <taxon>Eukaryota</taxon>
        <taxon>Metazoa</taxon>
        <taxon>Ecdysozoa</taxon>
        <taxon>Arthropoda</taxon>
        <taxon>Crustacea</taxon>
        <taxon>Multicrustacea</taxon>
        <taxon>Hexanauplia</taxon>
        <taxon>Copepoda</taxon>
        <taxon>Harpacticoida</taxon>
        <taxon>Harpacticidae</taxon>
        <taxon>Tigriopus</taxon>
    </lineage>
</organism>
<dbReference type="GO" id="GO:0000287">
    <property type="term" value="F:magnesium ion binding"/>
    <property type="evidence" value="ECO:0007669"/>
    <property type="project" value="UniProtKB-UniRule"/>
</dbReference>
<dbReference type="PANTHER" id="PTHR11835">
    <property type="entry name" value="DECARBOXYLATING DEHYDROGENASES-ISOCITRATE, ISOPROPYLMALATE, TARTRATE"/>
    <property type="match status" value="1"/>
</dbReference>
<dbReference type="InterPro" id="IPR004434">
    <property type="entry name" value="Isocitrate_DH_NAD"/>
</dbReference>
<dbReference type="Gene3D" id="3.40.718.10">
    <property type="entry name" value="Isopropylmalate Dehydrogenase"/>
    <property type="match status" value="1"/>
</dbReference>
<dbReference type="PANTHER" id="PTHR11835:SF42">
    <property type="entry name" value="ISOCITRATE DEHYDROGENASE [NAD] SUBUNIT BETA, MITOCHONDRIAL"/>
    <property type="match status" value="1"/>
</dbReference>
<protein>
    <recommendedName>
        <fullName evidence="6">Isocitrate dehydrogenase [NAD] subunit, mitochondrial</fullName>
    </recommendedName>
</protein>
<sequence>MLNHSLRSLATGLRAGLASGVRGRRGLSLSAVHADEAVHLGSDVTPRPKPWFRAPVTLIPGDGVGPEIADAIRDVFKAGGVPVDFETFFLSEINQASSASLQTVCESVVKNQVCLMGHLATPEFSRTGSLDSLGMKFRRELDLFANVVRVKNRQGIPTRHNNVDLVIIREQIEGEYSALEHESIPGVIECLKIVTEKRSRRIAKFAFDFAVRHGRNRVTAIHKANIMKLGDGLFLKSCQEVARLYPNIEFETMIVDNCTMQLVSNPHQFDVMVMPNLYGDILTNLASGLVGGAGVVAGESFSSDIACFEPATRHMFSLAAGKNLANPTGMLYASANLLSHLNLPFHSQMIKSAVDRVLRSGKHKTKDVGGHTTTKEFVNAIIKHLET</sequence>
<name>A0A553NCT0_TIGCA</name>
<evidence type="ECO:0000256" key="5">
    <source>
        <dbReference type="ARBA" id="ARBA00023128"/>
    </source>
</evidence>
<dbReference type="NCBIfam" id="TIGR00175">
    <property type="entry name" value="mito_nad_idh"/>
    <property type="match status" value="1"/>
</dbReference>
<dbReference type="GO" id="GO:0005739">
    <property type="term" value="C:mitochondrion"/>
    <property type="evidence" value="ECO:0007669"/>
    <property type="project" value="UniProtKB-SubCell"/>
</dbReference>
<dbReference type="InterPro" id="IPR024084">
    <property type="entry name" value="IsoPropMal-DH-like_dom"/>
</dbReference>
<keyword evidence="4 6" id="KW-0809">Transit peptide</keyword>
<evidence type="ECO:0000313" key="9">
    <source>
        <dbReference type="Proteomes" id="UP000318571"/>
    </source>
</evidence>
<evidence type="ECO:0000313" key="8">
    <source>
        <dbReference type="EMBL" id="TRY63159.1"/>
    </source>
</evidence>
<comment type="caution">
    <text evidence="8">The sequence shown here is derived from an EMBL/GenBank/DDBJ whole genome shotgun (WGS) entry which is preliminary data.</text>
</comment>
<dbReference type="AlphaFoldDB" id="A0A553NCT0"/>
<keyword evidence="9" id="KW-1185">Reference proteome</keyword>
<dbReference type="GO" id="GO:0051287">
    <property type="term" value="F:NAD binding"/>
    <property type="evidence" value="ECO:0007669"/>
    <property type="project" value="UniProtKB-UniRule"/>
</dbReference>
<dbReference type="OrthoDB" id="10261637at2759"/>